<dbReference type="RefSeq" id="WP_153724186.1">
    <property type="nucleotide sequence ID" value="NZ_CP045875.1"/>
</dbReference>
<sequence length="60" mass="6727">MSELTKDKLKERLQQEASKQAITCEKARALAEELQIPYDQIGAMADELGIKIRACQLGCF</sequence>
<gene>
    <name evidence="1" type="ORF">FTV88_0479</name>
</gene>
<evidence type="ECO:0000313" key="1">
    <source>
        <dbReference type="EMBL" id="QGG46658.1"/>
    </source>
</evidence>
<reference evidence="2" key="1">
    <citation type="submission" date="2019-11" db="EMBL/GenBank/DDBJ databases">
        <title>Genome sequence of Heliorestis convoluta strain HH, an alkaliphilic and minimalistic phototrophic bacterium from a soda lake in Egypt.</title>
        <authorList>
            <person name="Dewey E.D."/>
            <person name="Stokes L.M."/>
            <person name="Burchell B.M."/>
            <person name="Shaffer K.N."/>
            <person name="Huntington A.M."/>
            <person name="Baker J.M."/>
            <person name="Nadendla S."/>
            <person name="Giglio M.G."/>
            <person name="Touchman J.W."/>
            <person name="Blankenship R.E."/>
            <person name="Madigan M.T."/>
            <person name="Sattley W.M."/>
        </authorList>
    </citation>
    <scope>NUCLEOTIDE SEQUENCE [LARGE SCALE GENOMIC DNA]</scope>
    <source>
        <strain evidence="2">HH</strain>
    </source>
</reference>
<protein>
    <submittedName>
        <fullName evidence="1">Uncharacterized protein</fullName>
    </submittedName>
</protein>
<name>A0A5Q2MWC2_9FIRM</name>
<dbReference type="KEGG" id="hcv:FTV88_0479"/>
<dbReference type="EMBL" id="CP045875">
    <property type="protein sequence ID" value="QGG46658.1"/>
    <property type="molecule type" value="Genomic_DNA"/>
</dbReference>
<dbReference type="AlphaFoldDB" id="A0A5Q2MWC2"/>
<dbReference type="OrthoDB" id="9802573at2"/>
<keyword evidence="2" id="KW-1185">Reference proteome</keyword>
<proteinExistence type="predicted"/>
<organism evidence="1 2">
    <name type="scientific">Heliorestis convoluta</name>
    <dbReference type="NCBI Taxonomy" id="356322"/>
    <lineage>
        <taxon>Bacteria</taxon>
        <taxon>Bacillati</taxon>
        <taxon>Bacillota</taxon>
        <taxon>Clostridia</taxon>
        <taxon>Eubacteriales</taxon>
        <taxon>Heliobacteriaceae</taxon>
        <taxon>Heliorestis</taxon>
    </lineage>
</organism>
<accession>A0A5Q2MWC2</accession>
<dbReference type="Proteomes" id="UP000366051">
    <property type="component" value="Chromosome"/>
</dbReference>
<evidence type="ECO:0000313" key="2">
    <source>
        <dbReference type="Proteomes" id="UP000366051"/>
    </source>
</evidence>